<dbReference type="AlphaFoldDB" id="A0AAD5VXB2"/>
<dbReference type="PANTHER" id="PTHR10039">
    <property type="entry name" value="AMELOGENIN"/>
    <property type="match status" value="1"/>
</dbReference>
<evidence type="ECO:0000313" key="4">
    <source>
        <dbReference type="EMBL" id="KAJ3570321.1"/>
    </source>
</evidence>
<comment type="caution">
    <text evidence="4">The sequence shown here is derived from an EMBL/GenBank/DDBJ whole genome shotgun (WGS) entry which is preliminary data.</text>
</comment>
<dbReference type="Proteomes" id="UP001213000">
    <property type="component" value="Unassembled WGS sequence"/>
</dbReference>
<feature type="domain" description="Nephrocystin 3-like N-terminal" evidence="3">
    <location>
        <begin position="98"/>
        <end position="280"/>
    </location>
</feature>
<feature type="region of interest" description="Disordered" evidence="2">
    <location>
        <begin position="625"/>
        <end position="651"/>
    </location>
</feature>
<gene>
    <name evidence="4" type="ORF">NP233_g4473</name>
</gene>
<evidence type="ECO:0000313" key="5">
    <source>
        <dbReference type="Proteomes" id="UP001213000"/>
    </source>
</evidence>
<reference evidence="4" key="1">
    <citation type="submission" date="2022-07" db="EMBL/GenBank/DDBJ databases">
        <title>Genome Sequence of Leucocoprinus birnbaumii.</title>
        <authorList>
            <person name="Buettner E."/>
        </authorList>
    </citation>
    <scope>NUCLEOTIDE SEQUENCE</scope>
    <source>
        <strain evidence="4">VT141</strain>
    </source>
</reference>
<dbReference type="Pfam" id="PF24883">
    <property type="entry name" value="NPHP3_N"/>
    <property type="match status" value="1"/>
</dbReference>
<dbReference type="Gene3D" id="3.40.50.300">
    <property type="entry name" value="P-loop containing nucleotide triphosphate hydrolases"/>
    <property type="match status" value="1"/>
</dbReference>
<dbReference type="EMBL" id="JANIEX010000243">
    <property type="protein sequence ID" value="KAJ3570321.1"/>
    <property type="molecule type" value="Genomic_DNA"/>
</dbReference>
<proteinExistence type="predicted"/>
<evidence type="ECO:0000259" key="3">
    <source>
        <dbReference type="Pfam" id="PF24883"/>
    </source>
</evidence>
<evidence type="ECO:0000256" key="2">
    <source>
        <dbReference type="SAM" id="MobiDB-lite"/>
    </source>
</evidence>
<dbReference type="InterPro" id="IPR027417">
    <property type="entry name" value="P-loop_NTPase"/>
</dbReference>
<sequence length="742" mass="81930">MTSEAWNVVSYDEAEGDEPSKDFHKLVAVYSHQSTVALSPEFTSSALVDALHDSACRSTHAARSFLGTHVAAKQRLSHWLATVTSSTRNPRDSKEQEVFHILWLHGDAGTGKTTLMQTLADALLPPLTTLVSADPHSSPPIYASEEFGSIGINFGGGAIFFSRENKHTDATKIFTTIAFGLASCLPPLAAFIQSAFDANNDLITQKPRCIREQAELLIFNPIKTWVAGEEGEVDVDFIMIVDGLDECDDKEMQAEIVRVVKDVFKERIEGVRWYWIFSSRAEMRLRGAFFGEHVVMSPETEEIIVHLASDAEMDAFLDCGFAKIREMHDIGSSPADTGTSGSPEVPASSADAPEEWPSSNDKEIIKWQAGGLYAASASILDYIAKPDDDPRARIVLIDSFIGNKDPGADHPLAKLDILYKNTLATVASASVTLAKRILGAISCLQPSSHKDQRPKVSSVAELLDIPAEKIHEALYDLHSVVSAPHWVPSETFDWPCLPYGDGKLSFCHPTFDQFLRTPSRSLDWGLNLESVHMDLARCCLKRLAMGDTRSKYPLERWYLECWRTGKDTEAALGILPDLYEFDFTVLPEHAIVDRYFVEWLLHLQDSTMSEYQLLKIGPPIELRTTLSPPSDEAAESSQQASSSSSRPLQDISKEISYPPRQSYILGFEPSKQVSLVPFYDVKTQTRADIGSVIGPGLKHWDLIRGFKVVSRDGEMGRKLTADEDGSASTAANVQDVLTEAGF</sequence>
<keyword evidence="5" id="KW-1185">Reference proteome</keyword>
<evidence type="ECO:0000256" key="1">
    <source>
        <dbReference type="ARBA" id="ARBA00022737"/>
    </source>
</evidence>
<keyword evidence="1" id="KW-0677">Repeat</keyword>
<feature type="compositionally biased region" description="Low complexity" evidence="2">
    <location>
        <begin position="635"/>
        <end position="645"/>
    </location>
</feature>
<feature type="region of interest" description="Disordered" evidence="2">
    <location>
        <begin position="332"/>
        <end position="357"/>
    </location>
</feature>
<name>A0AAD5VXB2_9AGAR</name>
<dbReference type="SUPFAM" id="SSF52540">
    <property type="entry name" value="P-loop containing nucleoside triphosphate hydrolases"/>
    <property type="match status" value="1"/>
</dbReference>
<organism evidence="4 5">
    <name type="scientific">Leucocoprinus birnbaumii</name>
    <dbReference type="NCBI Taxonomy" id="56174"/>
    <lineage>
        <taxon>Eukaryota</taxon>
        <taxon>Fungi</taxon>
        <taxon>Dikarya</taxon>
        <taxon>Basidiomycota</taxon>
        <taxon>Agaricomycotina</taxon>
        <taxon>Agaricomycetes</taxon>
        <taxon>Agaricomycetidae</taxon>
        <taxon>Agaricales</taxon>
        <taxon>Agaricineae</taxon>
        <taxon>Agaricaceae</taxon>
        <taxon>Leucocoprinus</taxon>
    </lineage>
</organism>
<protein>
    <recommendedName>
        <fullName evidence="3">Nephrocystin 3-like N-terminal domain-containing protein</fullName>
    </recommendedName>
</protein>
<dbReference type="InterPro" id="IPR056884">
    <property type="entry name" value="NPHP3-like_N"/>
</dbReference>
<accession>A0AAD5VXB2</accession>